<dbReference type="HOGENOM" id="CLU_3362759_0_0_6"/>
<accession>N9DBT7</accession>
<gene>
    <name evidence="1" type="ORF">F942_01347</name>
</gene>
<evidence type="ECO:0000313" key="2">
    <source>
        <dbReference type="Proteomes" id="UP000013276"/>
    </source>
</evidence>
<sequence length="35" mass="4044">MKYKKSLSLILKGFFIWLFVDAIRHGLTTFLLSVG</sequence>
<keyword evidence="2" id="KW-1185">Reference proteome</keyword>
<organism evidence="1 2">
    <name type="scientific">Acinetobacter ursingii ANC 3649</name>
    <dbReference type="NCBI Taxonomy" id="1257043"/>
    <lineage>
        <taxon>Bacteria</taxon>
        <taxon>Pseudomonadati</taxon>
        <taxon>Pseudomonadota</taxon>
        <taxon>Gammaproteobacteria</taxon>
        <taxon>Moraxellales</taxon>
        <taxon>Moraxellaceae</taxon>
        <taxon>Acinetobacter</taxon>
    </lineage>
</organism>
<protein>
    <submittedName>
        <fullName evidence="1">Uncharacterized protein</fullName>
    </submittedName>
</protein>
<name>N9DBT7_9GAMM</name>
<comment type="caution">
    <text evidence="1">The sequence shown here is derived from an EMBL/GenBank/DDBJ whole genome shotgun (WGS) entry which is preliminary data.</text>
</comment>
<dbReference type="EMBL" id="APQC01000008">
    <property type="protein sequence ID" value="ENV80064.1"/>
    <property type="molecule type" value="Genomic_DNA"/>
</dbReference>
<reference evidence="1 2" key="1">
    <citation type="submission" date="2013-02" db="EMBL/GenBank/DDBJ databases">
        <title>The Genome Sequence of Acinetobacter ursingii NIPH ANC_3649.</title>
        <authorList>
            <consortium name="The Broad Institute Genome Sequencing Platform"/>
            <consortium name="The Broad Institute Genome Sequencing Center for Infectious Disease"/>
            <person name="Cerqueira G."/>
            <person name="Feldgarden M."/>
            <person name="Courvalin P."/>
            <person name="Perichon B."/>
            <person name="Grillot-Courvalin C."/>
            <person name="Clermont D."/>
            <person name="Rocha E."/>
            <person name="Yoon E.-J."/>
            <person name="Nemec A."/>
            <person name="Walker B."/>
            <person name="Young S.K."/>
            <person name="Zeng Q."/>
            <person name="Gargeya S."/>
            <person name="Fitzgerald M."/>
            <person name="Haas B."/>
            <person name="Abouelleil A."/>
            <person name="Alvarado L."/>
            <person name="Arachchi H.M."/>
            <person name="Berlin A.M."/>
            <person name="Chapman S.B."/>
            <person name="Dewar J."/>
            <person name="Goldberg J."/>
            <person name="Griggs A."/>
            <person name="Gujja S."/>
            <person name="Hansen M."/>
            <person name="Howarth C."/>
            <person name="Imamovic A."/>
            <person name="Larimer J."/>
            <person name="McCowan C."/>
            <person name="Murphy C."/>
            <person name="Neiman D."/>
            <person name="Pearson M."/>
            <person name="Priest M."/>
            <person name="Roberts A."/>
            <person name="Saif S."/>
            <person name="Shea T."/>
            <person name="Sisk P."/>
            <person name="Sykes S."/>
            <person name="Wortman J."/>
            <person name="Nusbaum C."/>
            <person name="Birren B."/>
        </authorList>
    </citation>
    <scope>NUCLEOTIDE SEQUENCE [LARGE SCALE GENOMIC DNA]</scope>
    <source>
        <strain evidence="1 2">ANC 3649</strain>
    </source>
</reference>
<proteinExistence type="predicted"/>
<evidence type="ECO:0000313" key="1">
    <source>
        <dbReference type="EMBL" id="ENV80064.1"/>
    </source>
</evidence>
<dbReference type="Proteomes" id="UP000013276">
    <property type="component" value="Unassembled WGS sequence"/>
</dbReference>
<dbReference type="AlphaFoldDB" id="N9DBT7"/>